<dbReference type="EMBL" id="AMSG01000012">
    <property type="protein sequence ID" value="EKF54964.1"/>
    <property type="molecule type" value="Genomic_DNA"/>
</dbReference>
<dbReference type="PANTHER" id="PTHR20941:SF1">
    <property type="entry name" value="FOLIC ACID SYNTHESIS PROTEIN FOL1"/>
    <property type="match status" value="1"/>
</dbReference>
<evidence type="ECO:0000256" key="3">
    <source>
        <dbReference type="ARBA" id="ARBA00004763"/>
    </source>
</evidence>
<proteinExistence type="predicted"/>
<keyword evidence="7" id="KW-0460">Magnesium</keyword>
<dbReference type="GO" id="GO:0046872">
    <property type="term" value="F:metal ion binding"/>
    <property type="evidence" value="ECO:0007669"/>
    <property type="project" value="UniProtKB-KW"/>
</dbReference>
<dbReference type="PANTHER" id="PTHR20941">
    <property type="entry name" value="FOLATE SYNTHESIS PROTEINS"/>
    <property type="match status" value="1"/>
</dbReference>
<evidence type="ECO:0000256" key="6">
    <source>
        <dbReference type="ARBA" id="ARBA00022723"/>
    </source>
</evidence>
<accession>K2PTP9</accession>
<dbReference type="CDD" id="cd00739">
    <property type="entry name" value="DHPS"/>
    <property type="match status" value="1"/>
</dbReference>
<comment type="caution">
    <text evidence="10">The sequence shown here is derived from an EMBL/GenBank/DDBJ whole genome shotgun (WGS) entry which is preliminary data.</text>
</comment>
<comment type="pathway">
    <text evidence="3">Cofactor biosynthesis; tetrahydrofolate biosynthesis; 7,8-dihydrofolate from 2-amino-4-hydroxy-6-hydroxymethyl-7,8-dihydropteridine diphosphate and 4-aminobenzoate: step 1/2.</text>
</comment>
<dbReference type="GO" id="GO:0004156">
    <property type="term" value="F:dihydropteroate synthase activity"/>
    <property type="evidence" value="ECO:0007669"/>
    <property type="project" value="UniProtKB-EC"/>
</dbReference>
<evidence type="ECO:0000256" key="5">
    <source>
        <dbReference type="ARBA" id="ARBA00022679"/>
    </source>
</evidence>
<dbReference type="EC" id="2.5.1.15" evidence="4"/>
<dbReference type="AlphaFoldDB" id="K2PTP9"/>
<evidence type="ECO:0000256" key="2">
    <source>
        <dbReference type="ARBA" id="ARBA00001946"/>
    </source>
</evidence>
<keyword evidence="5" id="KW-0808">Transferase</keyword>
<evidence type="ECO:0000313" key="10">
    <source>
        <dbReference type="EMBL" id="EKF54964.1"/>
    </source>
</evidence>
<evidence type="ECO:0000313" key="11">
    <source>
        <dbReference type="Proteomes" id="UP000007364"/>
    </source>
</evidence>
<dbReference type="GO" id="GO:0005829">
    <property type="term" value="C:cytosol"/>
    <property type="evidence" value="ECO:0007669"/>
    <property type="project" value="TreeGrafter"/>
</dbReference>
<keyword evidence="11" id="KW-1185">Reference proteome</keyword>
<gene>
    <name evidence="10" type="ORF">I215_09596</name>
</gene>
<dbReference type="STRING" id="555500.I215_09596"/>
<dbReference type="eggNOG" id="COG0294">
    <property type="taxonomic scope" value="Bacteria"/>
</dbReference>
<dbReference type="PROSITE" id="PS50972">
    <property type="entry name" value="PTERIN_BINDING"/>
    <property type="match status" value="1"/>
</dbReference>
<dbReference type="GO" id="GO:0046656">
    <property type="term" value="P:folic acid biosynthetic process"/>
    <property type="evidence" value="ECO:0007669"/>
    <property type="project" value="UniProtKB-KW"/>
</dbReference>
<comment type="cofactor">
    <cofactor evidence="2">
        <name>Mg(2+)</name>
        <dbReference type="ChEBI" id="CHEBI:18420"/>
    </cofactor>
</comment>
<keyword evidence="8" id="KW-0289">Folate biosynthesis</keyword>
<dbReference type="SUPFAM" id="SSF51717">
    <property type="entry name" value="Dihydropteroate synthetase-like"/>
    <property type="match status" value="1"/>
</dbReference>
<evidence type="ECO:0000256" key="7">
    <source>
        <dbReference type="ARBA" id="ARBA00022842"/>
    </source>
</evidence>
<evidence type="ECO:0000256" key="1">
    <source>
        <dbReference type="ARBA" id="ARBA00000012"/>
    </source>
</evidence>
<evidence type="ECO:0000259" key="9">
    <source>
        <dbReference type="PROSITE" id="PS50972"/>
    </source>
</evidence>
<dbReference type="NCBIfam" id="TIGR01496">
    <property type="entry name" value="DHPS"/>
    <property type="match status" value="1"/>
</dbReference>
<dbReference type="GO" id="GO:0046654">
    <property type="term" value="P:tetrahydrofolate biosynthetic process"/>
    <property type="evidence" value="ECO:0007669"/>
    <property type="project" value="TreeGrafter"/>
</dbReference>
<evidence type="ECO:0000256" key="8">
    <source>
        <dbReference type="ARBA" id="ARBA00022909"/>
    </source>
</evidence>
<dbReference type="Gene3D" id="3.20.20.20">
    <property type="entry name" value="Dihydropteroate synthase-like"/>
    <property type="match status" value="1"/>
</dbReference>
<dbReference type="InterPro" id="IPR006390">
    <property type="entry name" value="DHP_synth_dom"/>
</dbReference>
<dbReference type="Proteomes" id="UP000007364">
    <property type="component" value="Unassembled WGS sequence"/>
</dbReference>
<comment type="catalytic activity">
    <reaction evidence="1">
        <text>(7,8-dihydropterin-6-yl)methyl diphosphate + 4-aminobenzoate = 7,8-dihydropteroate + diphosphate</text>
        <dbReference type="Rhea" id="RHEA:19949"/>
        <dbReference type="ChEBI" id="CHEBI:17836"/>
        <dbReference type="ChEBI" id="CHEBI:17839"/>
        <dbReference type="ChEBI" id="CHEBI:33019"/>
        <dbReference type="ChEBI" id="CHEBI:72950"/>
        <dbReference type="EC" id="2.5.1.15"/>
    </reaction>
</comment>
<dbReference type="InterPro" id="IPR045031">
    <property type="entry name" value="DHP_synth-like"/>
</dbReference>
<dbReference type="PATRIC" id="fig|555500.3.peg.1985"/>
<evidence type="ECO:0000256" key="4">
    <source>
        <dbReference type="ARBA" id="ARBA00012458"/>
    </source>
</evidence>
<feature type="domain" description="Pterin-binding" evidence="9">
    <location>
        <begin position="1"/>
        <end position="250"/>
    </location>
</feature>
<name>K2PTP9_9FLAO</name>
<protein>
    <recommendedName>
        <fullName evidence="4">dihydropteroate synthase</fullName>
        <ecNumber evidence="4">2.5.1.15</ecNumber>
    </recommendedName>
</protein>
<dbReference type="InterPro" id="IPR011005">
    <property type="entry name" value="Dihydropteroate_synth-like_sf"/>
</dbReference>
<organism evidence="10 11">
    <name type="scientific">Galbibacter marinus</name>
    <dbReference type="NCBI Taxonomy" id="555500"/>
    <lineage>
        <taxon>Bacteria</taxon>
        <taxon>Pseudomonadati</taxon>
        <taxon>Bacteroidota</taxon>
        <taxon>Flavobacteriia</taxon>
        <taxon>Flavobacteriales</taxon>
        <taxon>Flavobacteriaceae</taxon>
        <taxon>Galbibacter</taxon>
    </lineage>
</organism>
<dbReference type="Pfam" id="PF00809">
    <property type="entry name" value="Pterin_bind"/>
    <property type="match status" value="1"/>
</dbReference>
<keyword evidence="6" id="KW-0479">Metal-binding</keyword>
<reference evidence="10 11" key="1">
    <citation type="journal article" date="2012" name="J. Bacteriol.">
        <title>Genome Sequence of Galbibacter marinum Type Strain ck-I2-15.</title>
        <authorList>
            <person name="Lai Q."/>
            <person name="Li C."/>
            <person name="Shao Z."/>
        </authorList>
    </citation>
    <scope>NUCLEOTIDE SEQUENCE [LARGE SCALE GENOMIC DNA]</scope>
    <source>
        <strain evidence="11">ck-I2-15</strain>
    </source>
</reference>
<sequence length="262" mass="29215">MGILNVTPDSFYDGGKYTKETSILKRVETILDQGATFIDLGAYSSRAGANQVSQQEEIQRSVPITKLILKHFPDALISVDTFRSEVARQNIESGASLINDISGGLLDPQMLPTVGKLQVPYILMHMKGDPKTMQQNTQYNNLIKDLLYYFSERIAEARSHKINDIIVDPGFGFAKSLDQNYELMAKLDLLHILKLPLFVGISRKSMIYNLLGTDPKEALNGTTSLNTLALDKGAHILRVHDVKPAIECVKIHQMIKTNNTEI</sequence>
<dbReference type="InterPro" id="IPR000489">
    <property type="entry name" value="Pterin-binding_dom"/>
</dbReference>